<evidence type="ECO:0000256" key="7">
    <source>
        <dbReference type="ARBA" id="ARBA00023242"/>
    </source>
</evidence>
<dbReference type="PANTHER" id="PTHR13989:SF33">
    <property type="entry name" value="CST COMPLEX SUBUNIT STN1"/>
    <property type="match status" value="1"/>
</dbReference>
<dbReference type="OrthoDB" id="77828at2759"/>
<evidence type="ECO:0000256" key="4">
    <source>
        <dbReference type="ARBA" id="ARBA00022454"/>
    </source>
</evidence>
<gene>
    <name evidence="10" type="ORF">ACA1_164960</name>
</gene>
<keyword evidence="7" id="KW-0539">Nucleus</keyword>
<dbReference type="PANTHER" id="PTHR13989">
    <property type="entry name" value="REPLICATION PROTEIN A-RELATED"/>
    <property type="match status" value="1"/>
</dbReference>
<evidence type="ECO:0000256" key="2">
    <source>
        <dbReference type="ARBA" id="ARBA00004574"/>
    </source>
</evidence>
<reference evidence="10 11" key="1">
    <citation type="journal article" date="2013" name="Genome Biol.">
        <title>Genome of Acanthamoeba castellanii highlights extensive lateral gene transfer and early evolution of tyrosine kinase signaling.</title>
        <authorList>
            <person name="Clarke M."/>
            <person name="Lohan A.J."/>
            <person name="Liu B."/>
            <person name="Lagkouvardos I."/>
            <person name="Roy S."/>
            <person name="Zafar N."/>
            <person name="Bertelli C."/>
            <person name="Schilde C."/>
            <person name="Kianianmomeni A."/>
            <person name="Burglin T.R."/>
            <person name="Frech C."/>
            <person name="Turcotte B."/>
            <person name="Kopec K.O."/>
            <person name="Synnott J.M."/>
            <person name="Choo C."/>
            <person name="Paponov I."/>
            <person name="Finkler A."/>
            <person name="Soon Heng Tan C."/>
            <person name="Hutchins A.P."/>
            <person name="Weinmeier T."/>
            <person name="Rattei T."/>
            <person name="Chu J.S."/>
            <person name="Gimenez G."/>
            <person name="Irimia M."/>
            <person name="Rigden D.J."/>
            <person name="Fitzpatrick D.A."/>
            <person name="Lorenzo-Morales J."/>
            <person name="Bateman A."/>
            <person name="Chiu C.H."/>
            <person name="Tang P."/>
            <person name="Hegemann P."/>
            <person name="Fromm H."/>
            <person name="Raoult D."/>
            <person name="Greub G."/>
            <person name="Miranda-Saavedra D."/>
            <person name="Chen N."/>
            <person name="Nash P."/>
            <person name="Ginger M.L."/>
            <person name="Horn M."/>
            <person name="Schaap P."/>
            <person name="Caler L."/>
            <person name="Loftus B."/>
        </authorList>
    </citation>
    <scope>NUCLEOTIDE SEQUENCE [LARGE SCALE GENOMIC DNA]</scope>
    <source>
        <strain evidence="10 11">Neff</strain>
    </source>
</reference>
<keyword evidence="6" id="KW-0238">DNA-binding</keyword>
<dbReference type="GO" id="GO:0003677">
    <property type="term" value="F:DNA binding"/>
    <property type="evidence" value="ECO:0007669"/>
    <property type="project" value="UniProtKB-KW"/>
</dbReference>
<dbReference type="OMA" id="ECYDLPP"/>
<dbReference type="VEuPathDB" id="AmoebaDB:ACA1_164960"/>
<feature type="region of interest" description="Disordered" evidence="9">
    <location>
        <begin position="1"/>
        <end position="33"/>
    </location>
</feature>
<evidence type="ECO:0000256" key="9">
    <source>
        <dbReference type="SAM" id="MobiDB-lite"/>
    </source>
</evidence>
<evidence type="ECO:0000256" key="1">
    <source>
        <dbReference type="ARBA" id="ARBA00004123"/>
    </source>
</evidence>
<keyword evidence="11" id="KW-1185">Reference proteome</keyword>
<dbReference type="AlphaFoldDB" id="L8GR52"/>
<dbReference type="RefSeq" id="XP_004337627.1">
    <property type="nucleotide sequence ID" value="XM_004337579.1"/>
</dbReference>
<keyword evidence="4" id="KW-0158">Chromosome</keyword>
<dbReference type="InterPro" id="IPR012340">
    <property type="entry name" value="NA-bd_OB-fold"/>
</dbReference>
<dbReference type="KEGG" id="acan:ACA1_164960"/>
<keyword evidence="5" id="KW-0779">Telomere</keyword>
<dbReference type="EMBL" id="KB008026">
    <property type="protein sequence ID" value="ELR15614.1"/>
    <property type="molecule type" value="Genomic_DNA"/>
</dbReference>
<dbReference type="SUPFAM" id="SSF50249">
    <property type="entry name" value="Nucleic acid-binding proteins"/>
    <property type="match status" value="1"/>
</dbReference>
<evidence type="ECO:0000313" key="11">
    <source>
        <dbReference type="Proteomes" id="UP000011083"/>
    </source>
</evidence>
<dbReference type="Gene3D" id="2.40.50.140">
    <property type="entry name" value="Nucleic acid-binding proteins"/>
    <property type="match status" value="1"/>
</dbReference>
<dbReference type="Proteomes" id="UP000011083">
    <property type="component" value="Unassembled WGS sequence"/>
</dbReference>
<name>L8GR52_ACACF</name>
<dbReference type="GeneID" id="14916247"/>
<evidence type="ECO:0000256" key="8">
    <source>
        <dbReference type="ARBA" id="ARBA00030039"/>
    </source>
</evidence>
<dbReference type="GO" id="GO:0005634">
    <property type="term" value="C:nucleus"/>
    <property type="evidence" value="ECO:0007669"/>
    <property type="project" value="UniProtKB-SubCell"/>
</dbReference>
<protein>
    <recommendedName>
        <fullName evidence="3">CST complex subunit STN1</fullName>
    </recommendedName>
    <alternativeName>
        <fullName evidence="8">Suppressor of cdc thirteen homolog</fullName>
    </alternativeName>
</protein>
<evidence type="ECO:0000256" key="6">
    <source>
        <dbReference type="ARBA" id="ARBA00023125"/>
    </source>
</evidence>
<dbReference type="STRING" id="1257118.L8GR52"/>
<organism evidence="10 11">
    <name type="scientific">Acanthamoeba castellanii (strain ATCC 30010 / Neff)</name>
    <dbReference type="NCBI Taxonomy" id="1257118"/>
    <lineage>
        <taxon>Eukaryota</taxon>
        <taxon>Amoebozoa</taxon>
        <taxon>Discosea</taxon>
        <taxon>Longamoebia</taxon>
        <taxon>Centramoebida</taxon>
        <taxon>Acanthamoebidae</taxon>
        <taxon>Acanthamoeba</taxon>
    </lineage>
</organism>
<accession>L8GR52</accession>
<proteinExistence type="predicted"/>
<comment type="subcellular location">
    <subcellularLocation>
        <location evidence="2">Chromosome</location>
        <location evidence="2">Telomere</location>
    </subcellularLocation>
    <subcellularLocation>
        <location evidence="1">Nucleus</location>
    </subcellularLocation>
</comment>
<evidence type="ECO:0000256" key="3">
    <source>
        <dbReference type="ARBA" id="ARBA00017411"/>
    </source>
</evidence>
<feature type="compositionally biased region" description="Basic and acidic residues" evidence="9">
    <location>
        <begin position="1"/>
        <end position="32"/>
    </location>
</feature>
<dbReference type="InterPro" id="IPR040260">
    <property type="entry name" value="RFA2-like"/>
</dbReference>
<evidence type="ECO:0000256" key="5">
    <source>
        <dbReference type="ARBA" id="ARBA00022895"/>
    </source>
</evidence>
<sequence>MEKDEPLVEHWDPHEWLRDEDEAKPTRGADTAKRRRIERVRPALPIVEHWGLDPLFWTHVKLFIGDALTNLPLSEPDATEPFNLNGHPVTRVAVMGIIVEALPRPRHLALSVDDGTGRIQCAYYANSVDEGGVPYSDLQVGCLASIQGKLHHFRQQRSIAIYRIGIEEDPNAETQHMLDVVRLGETIYQRPSPVSAFSRSG</sequence>
<evidence type="ECO:0000313" key="10">
    <source>
        <dbReference type="EMBL" id="ELR15614.1"/>
    </source>
</evidence>
<dbReference type="GO" id="GO:0000781">
    <property type="term" value="C:chromosome, telomeric region"/>
    <property type="evidence" value="ECO:0007669"/>
    <property type="project" value="UniProtKB-SubCell"/>
</dbReference>